<dbReference type="GO" id="GO:0046872">
    <property type="term" value="F:metal ion binding"/>
    <property type="evidence" value="ECO:0007669"/>
    <property type="project" value="UniProtKB-KW"/>
</dbReference>
<dbReference type="PRINTS" id="PR01576">
    <property type="entry name" value="PDEFORMYLASE"/>
</dbReference>
<dbReference type="STRING" id="6669.E9H2A8"/>
<evidence type="ECO:0000256" key="6">
    <source>
        <dbReference type="ARBA" id="ARBA00048875"/>
    </source>
</evidence>
<keyword evidence="2 7" id="KW-0479">Metal-binding</keyword>
<dbReference type="SUPFAM" id="SSF56420">
    <property type="entry name" value="Peptide deformylase"/>
    <property type="match status" value="1"/>
</dbReference>
<evidence type="ECO:0000256" key="3">
    <source>
        <dbReference type="ARBA" id="ARBA00022801"/>
    </source>
</evidence>
<evidence type="ECO:0000256" key="2">
    <source>
        <dbReference type="ARBA" id="ARBA00022723"/>
    </source>
</evidence>
<dbReference type="EC" id="3.5.1.88" evidence="7"/>
<dbReference type="PANTHER" id="PTHR10458:SF2">
    <property type="entry name" value="PEPTIDE DEFORMYLASE, MITOCHONDRIAL"/>
    <property type="match status" value="1"/>
</dbReference>
<dbReference type="FunFam" id="3.90.45.10:FF:000003">
    <property type="entry name" value="Peptide deformylase"/>
    <property type="match status" value="1"/>
</dbReference>
<dbReference type="KEGG" id="dpx:DAPPUDRAFT_307445"/>
<comment type="catalytic activity">
    <reaction evidence="6 7">
        <text>N-terminal N-formyl-L-methionyl-[peptide] + H2O = N-terminal L-methionyl-[peptide] + formate</text>
        <dbReference type="Rhea" id="RHEA:24420"/>
        <dbReference type="Rhea" id="RHEA-COMP:10639"/>
        <dbReference type="Rhea" id="RHEA-COMP:10640"/>
        <dbReference type="ChEBI" id="CHEBI:15377"/>
        <dbReference type="ChEBI" id="CHEBI:15740"/>
        <dbReference type="ChEBI" id="CHEBI:49298"/>
        <dbReference type="ChEBI" id="CHEBI:64731"/>
        <dbReference type="EC" id="3.5.1.88"/>
    </reaction>
</comment>
<dbReference type="InParanoid" id="E9H2A8"/>
<dbReference type="HOGENOM" id="CLU_061901_5_1_1"/>
<dbReference type="HAMAP" id="MF_00163">
    <property type="entry name" value="Pep_deformylase"/>
    <property type="match status" value="1"/>
</dbReference>
<keyword evidence="4 7" id="KW-0648">Protein biosynthesis</keyword>
<dbReference type="InterPro" id="IPR023635">
    <property type="entry name" value="Peptide_deformylase"/>
</dbReference>
<dbReference type="eggNOG" id="KOG3137">
    <property type="taxonomic scope" value="Eukaryota"/>
</dbReference>
<dbReference type="InterPro" id="IPR036821">
    <property type="entry name" value="Peptide_deformylase_sf"/>
</dbReference>
<name>E9H2A8_DAPPU</name>
<reference evidence="8 9" key="1">
    <citation type="journal article" date="2011" name="Science">
        <title>The ecoresponsive genome of Daphnia pulex.</title>
        <authorList>
            <person name="Colbourne J.K."/>
            <person name="Pfrender M.E."/>
            <person name="Gilbert D."/>
            <person name="Thomas W.K."/>
            <person name="Tucker A."/>
            <person name="Oakley T.H."/>
            <person name="Tokishita S."/>
            <person name="Aerts A."/>
            <person name="Arnold G.J."/>
            <person name="Basu M.K."/>
            <person name="Bauer D.J."/>
            <person name="Caceres C.E."/>
            <person name="Carmel L."/>
            <person name="Casola C."/>
            <person name="Choi J.H."/>
            <person name="Detter J.C."/>
            <person name="Dong Q."/>
            <person name="Dusheyko S."/>
            <person name="Eads B.D."/>
            <person name="Frohlich T."/>
            <person name="Geiler-Samerotte K.A."/>
            <person name="Gerlach D."/>
            <person name="Hatcher P."/>
            <person name="Jogdeo S."/>
            <person name="Krijgsveld J."/>
            <person name="Kriventseva E.V."/>
            <person name="Kultz D."/>
            <person name="Laforsch C."/>
            <person name="Lindquist E."/>
            <person name="Lopez J."/>
            <person name="Manak J.R."/>
            <person name="Muller J."/>
            <person name="Pangilinan J."/>
            <person name="Patwardhan R.P."/>
            <person name="Pitluck S."/>
            <person name="Pritham E.J."/>
            <person name="Rechtsteiner A."/>
            <person name="Rho M."/>
            <person name="Rogozin I.B."/>
            <person name="Sakarya O."/>
            <person name="Salamov A."/>
            <person name="Schaack S."/>
            <person name="Shapiro H."/>
            <person name="Shiga Y."/>
            <person name="Skalitzky C."/>
            <person name="Smith Z."/>
            <person name="Souvorov A."/>
            <person name="Sung W."/>
            <person name="Tang Z."/>
            <person name="Tsuchiya D."/>
            <person name="Tu H."/>
            <person name="Vos H."/>
            <person name="Wang M."/>
            <person name="Wolf Y.I."/>
            <person name="Yamagata H."/>
            <person name="Yamada T."/>
            <person name="Ye Y."/>
            <person name="Shaw J.R."/>
            <person name="Andrews J."/>
            <person name="Crease T.J."/>
            <person name="Tang H."/>
            <person name="Lucas S.M."/>
            <person name="Robertson H.M."/>
            <person name="Bork P."/>
            <person name="Koonin E.V."/>
            <person name="Zdobnov E.M."/>
            <person name="Grigoriev I.V."/>
            <person name="Lynch M."/>
            <person name="Boore J.L."/>
        </authorList>
    </citation>
    <scope>NUCLEOTIDE SEQUENCE [LARGE SCALE GENOMIC DNA]</scope>
</reference>
<sequence length="234" mass="27056">MFRYMKILNKNFSGPTSVRYLSSFEKFKRWYRDLWYPKGPAPPFKHVSQLGDPTLRLKSSEVVLDELSSERIKNILLVLRGVMKHYKAIGISAPQIGIPLRIIMIEIPDSLVEKFGPETCKTREIVPTPFKVFINPVMQVKDFKKTLFPEACESLKGISAIVPRYRAVHVKGYEYDGSPTEWDATGWAARIVQHEMDHLDGQIYTDIMESKSLQVDLWKKINVHQGKILIKYNK</sequence>
<gene>
    <name evidence="8" type="ORF">DAPPUDRAFT_307445</name>
</gene>
<evidence type="ECO:0000313" key="9">
    <source>
        <dbReference type="Proteomes" id="UP000000305"/>
    </source>
</evidence>
<evidence type="ECO:0000256" key="5">
    <source>
        <dbReference type="ARBA" id="ARBA00037114"/>
    </source>
</evidence>
<dbReference type="OrthoDB" id="276063at2759"/>
<evidence type="ECO:0000256" key="4">
    <source>
        <dbReference type="ARBA" id="ARBA00022917"/>
    </source>
</evidence>
<dbReference type="OMA" id="ILYPMRI"/>
<evidence type="ECO:0000256" key="1">
    <source>
        <dbReference type="ARBA" id="ARBA00010759"/>
    </source>
</evidence>
<organism evidence="8 9">
    <name type="scientific">Daphnia pulex</name>
    <name type="common">Water flea</name>
    <dbReference type="NCBI Taxonomy" id="6669"/>
    <lineage>
        <taxon>Eukaryota</taxon>
        <taxon>Metazoa</taxon>
        <taxon>Ecdysozoa</taxon>
        <taxon>Arthropoda</taxon>
        <taxon>Crustacea</taxon>
        <taxon>Branchiopoda</taxon>
        <taxon>Diplostraca</taxon>
        <taxon>Cladocera</taxon>
        <taxon>Anomopoda</taxon>
        <taxon>Daphniidae</taxon>
        <taxon>Daphnia</taxon>
    </lineage>
</organism>
<evidence type="ECO:0000256" key="7">
    <source>
        <dbReference type="RuleBase" id="RU362111"/>
    </source>
</evidence>
<dbReference type="Gene3D" id="3.90.45.10">
    <property type="entry name" value="Peptide deformylase"/>
    <property type="match status" value="1"/>
</dbReference>
<keyword evidence="9" id="KW-1185">Reference proteome</keyword>
<dbReference type="CDD" id="cd00487">
    <property type="entry name" value="Pep_deformylase"/>
    <property type="match status" value="1"/>
</dbReference>
<dbReference type="GO" id="GO:0042586">
    <property type="term" value="F:peptide deformylase activity"/>
    <property type="evidence" value="ECO:0000318"/>
    <property type="project" value="GO_Central"/>
</dbReference>
<dbReference type="GO" id="GO:0005739">
    <property type="term" value="C:mitochondrion"/>
    <property type="evidence" value="ECO:0000318"/>
    <property type="project" value="GO_Central"/>
</dbReference>
<accession>E9H2A8</accession>
<keyword evidence="3 7" id="KW-0378">Hydrolase</keyword>
<dbReference type="Proteomes" id="UP000000305">
    <property type="component" value="Unassembled WGS sequence"/>
</dbReference>
<dbReference type="AlphaFoldDB" id="E9H2A8"/>
<evidence type="ECO:0000313" key="8">
    <source>
        <dbReference type="EMBL" id="EFX74141.1"/>
    </source>
</evidence>
<proteinExistence type="inferred from homology"/>
<dbReference type="EMBL" id="GL732585">
    <property type="protein sequence ID" value="EFX74141.1"/>
    <property type="molecule type" value="Genomic_DNA"/>
</dbReference>
<dbReference type="PANTHER" id="PTHR10458">
    <property type="entry name" value="PEPTIDE DEFORMYLASE"/>
    <property type="match status" value="1"/>
</dbReference>
<comment type="function">
    <text evidence="5 7">Removes the formyl group from the N-terminal Met of newly synthesized proteins.</text>
</comment>
<dbReference type="GO" id="GO:0006412">
    <property type="term" value="P:translation"/>
    <property type="evidence" value="ECO:0007669"/>
    <property type="project" value="UniProtKB-KW"/>
</dbReference>
<protein>
    <recommendedName>
        <fullName evidence="7">Peptide deformylase</fullName>
        <ecNumber evidence="7">3.5.1.88</ecNumber>
    </recommendedName>
</protein>
<dbReference type="Pfam" id="PF01327">
    <property type="entry name" value="Pep_deformylase"/>
    <property type="match status" value="1"/>
</dbReference>
<dbReference type="FunCoup" id="E9H2A8">
    <property type="interactions" value="567"/>
</dbReference>
<comment type="similarity">
    <text evidence="1 7">Belongs to the polypeptide deformylase family.</text>
</comment>